<sequence>MSDYKRIVSYMYDYQDGLKKNNVGFARVEARNDQCKIMINIKAPSLNNNTLKAYIFYRNDDVIRPLPIGNMIIRNGIGDLKAITKAGNILNSSYTLDQMCGIIVYFNDGKYYATEWDDKPVILRNFNNDELIVGEKVPILDREAEENCDDLNTNEMETKKESINEVIKDFVEEMIEEDKKEDFEEVAKESIKEVFEDNIKDTIADVIENIKDGIEDIFEDNKKESIKERENLDKAEKEEKSDNKETIHKEDAAVLEKEEITSPIAARIFSRYTKMFPFEGNEIAECVKIEPQDIGAFPIENWVLGNNSFLLHGYYNYKHLIFARKRCENGNQYIIGVPGFFQSREKFMAKLFGFEDFKPTKEKEPEQGEFGYWYTTINL</sequence>
<gene>
    <name evidence="2" type="ORF">EDD66_101573</name>
</gene>
<accession>A0A3N1Y0B2</accession>
<protein>
    <recommendedName>
        <fullName evidence="1">DUF6128 domain-containing protein</fullName>
    </recommendedName>
</protein>
<comment type="caution">
    <text evidence="2">The sequence shown here is derived from an EMBL/GenBank/DDBJ whole genome shotgun (WGS) entry which is preliminary data.</text>
</comment>
<keyword evidence="3" id="KW-1185">Reference proteome</keyword>
<dbReference type="RefSeq" id="WP_123608033.1">
    <property type="nucleotide sequence ID" value="NZ_RJVG01000001.1"/>
</dbReference>
<evidence type="ECO:0000259" key="1">
    <source>
        <dbReference type="Pfam" id="PF19623"/>
    </source>
</evidence>
<dbReference type="OrthoDB" id="9814510at2"/>
<organism evidence="2 3">
    <name type="scientific">Mobilisporobacter senegalensis</name>
    <dbReference type="NCBI Taxonomy" id="1329262"/>
    <lineage>
        <taxon>Bacteria</taxon>
        <taxon>Bacillati</taxon>
        <taxon>Bacillota</taxon>
        <taxon>Clostridia</taxon>
        <taxon>Lachnospirales</taxon>
        <taxon>Lachnospiraceae</taxon>
        <taxon>Mobilisporobacter</taxon>
    </lineage>
</organism>
<feature type="domain" description="DUF6128" evidence="1">
    <location>
        <begin position="285"/>
        <end position="374"/>
    </location>
</feature>
<name>A0A3N1Y0B2_9FIRM</name>
<dbReference type="Pfam" id="PF19623">
    <property type="entry name" value="DUF6128"/>
    <property type="match status" value="1"/>
</dbReference>
<reference evidence="2 3" key="1">
    <citation type="submission" date="2018-11" db="EMBL/GenBank/DDBJ databases">
        <title>Genomic Encyclopedia of Type Strains, Phase IV (KMG-IV): sequencing the most valuable type-strain genomes for metagenomic binning, comparative biology and taxonomic classification.</title>
        <authorList>
            <person name="Goeker M."/>
        </authorList>
    </citation>
    <scope>NUCLEOTIDE SEQUENCE [LARGE SCALE GENOMIC DNA]</scope>
    <source>
        <strain evidence="2 3">DSM 26537</strain>
    </source>
</reference>
<evidence type="ECO:0000313" key="3">
    <source>
        <dbReference type="Proteomes" id="UP000273083"/>
    </source>
</evidence>
<dbReference type="EMBL" id="RJVG01000001">
    <property type="protein sequence ID" value="ROR31951.1"/>
    <property type="molecule type" value="Genomic_DNA"/>
</dbReference>
<dbReference type="Proteomes" id="UP000273083">
    <property type="component" value="Unassembled WGS sequence"/>
</dbReference>
<dbReference type="AlphaFoldDB" id="A0A3N1Y0B2"/>
<proteinExistence type="predicted"/>
<dbReference type="InterPro" id="IPR046131">
    <property type="entry name" value="DUF6128"/>
</dbReference>
<evidence type="ECO:0000313" key="2">
    <source>
        <dbReference type="EMBL" id="ROR31951.1"/>
    </source>
</evidence>